<dbReference type="EMBL" id="LRPX01000030">
    <property type="protein sequence ID" value="KXA15234.1"/>
    <property type="molecule type" value="Genomic_DNA"/>
</dbReference>
<keyword evidence="1" id="KW-0472">Membrane</keyword>
<keyword evidence="1" id="KW-1133">Transmembrane helix</keyword>
<name>A0A133NG08_9FUSO</name>
<dbReference type="STRING" id="134605.HMPREF3206_00754"/>
<evidence type="ECO:0000313" key="3">
    <source>
        <dbReference type="Proteomes" id="UP000070617"/>
    </source>
</evidence>
<evidence type="ECO:0000313" key="2">
    <source>
        <dbReference type="EMBL" id="KXA15234.1"/>
    </source>
</evidence>
<reference evidence="3" key="1">
    <citation type="submission" date="2016-01" db="EMBL/GenBank/DDBJ databases">
        <authorList>
            <person name="Mitreva M."/>
            <person name="Pepin K.H."/>
            <person name="Mihindukulasuriya K.A."/>
            <person name="Fulton R."/>
            <person name="Fronick C."/>
            <person name="O'Laughlin M."/>
            <person name="Miner T."/>
            <person name="Herter B."/>
            <person name="Rosa B.A."/>
            <person name="Cordes M."/>
            <person name="Tomlinson C."/>
            <person name="Wollam A."/>
            <person name="Palsikar V.B."/>
            <person name="Mardis E.R."/>
            <person name="Wilson R.K."/>
        </authorList>
    </citation>
    <scope>NUCLEOTIDE SEQUENCE [LARGE SCALE GENOMIC DNA]</scope>
    <source>
        <strain evidence="3">CMW8396</strain>
    </source>
</reference>
<protein>
    <submittedName>
        <fullName evidence="2">Prepilin-type cleavage/methylation protein</fullName>
    </submittedName>
</protein>
<dbReference type="RefSeq" id="WP_261787118.1">
    <property type="nucleotide sequence ID" value="NZ_KQ956525.1"/>
</dbReference>
<organism evidence="2 3">
    <name type="scientific">Fusobacterium equinum</name>
    <dbReference type="NCBI Taxonomy" id="134605"/>
    <lineage>
        <taxon>Bacteria</taxon>
        <taxon>Fusobacteriati</taxon>
        <taxon>Fusobacteriota</taxon>
        <taxon>Fusobacteriia</taxon>
        <taxon>Fusobacteriales</taxon>
        <taxon>Fusobacteriaceae</taxon>
        <taxon>Fusobacterium</taxon>
    </lineage>
</organism>
<accession>A0A133NG08</accession>
<gene>
    <name evidence="2" type="ORF">HMPREF3206_00754</name>
</gene>
<dbReference type="PATRIC" id="fig|134605.3.peg.755"/>
<feature type="transmembrane region" description="Helical" evidence="1">
    <location>
        <begin position="6"/>
        <end position="28"/>
    </location>
</feature>
<keyword evidence="1" id="KW-0812">Transmembrane</keyword>
<comment type="caution">
    <text evidence="2">The sequence shown here is derived from an EMBL/GenBank/DDBJ whole genome shotgun (WGS) entry which is preliminary data.</text>
</comment>
<dbReference type="AlphaFoldDB" id="A0A133NG08"/>
<evidence type="ECO:0000256" key="1">
    <source>
        <dbReference type="SAM" id="Phobius"/>
    </source>
</evidence>
<dbReference type="Proteomes" id="UP000070617">
    <property type="component" value="Unassembled WGS sequence"/>
</dbReference>
<proteinExistence type="predicted"/>
<sequence length="128" mass="15627">MKRKGFILLEISCSIVLFLLAFLSFFSLQKRMLSFLWLREKQYDKKWEQRNAIISFQAKIQKERMEEGEFYYNNAKWSLDNMNSKFLLKVSKEHLRNGDKEEDIYYFQMFDIESSKKIWEGWSIVIPK</sequence>
<keyword evidence="3" id="KW-1185">Reference proteome</keyword>